<gene>
    <name evidence="6" type="ORF">SAMN05421760_111120</name>
</gene>
<evidence type="ECO:0000256" key="1">
    <source>
        <dbReference type="ARBA" id="ARBA00022475"/>
    </source>
</evidence>
<dbReference type="OrthoDB" id="6119483at2"/>
<dbReference type="GO" id="GO:0015221">
    <property type="term" value="F:lipopolysaccharide transmembrane transporter activity"/>
    <property type="evidence" value="ECO:0007669"/>
    <property type="project" value="InterPro"/>
</dbReference>
<dbReference type="PANTHER" id="PTHR37481">
    <property type="entry name" value="LIPOPOLYSACCHARIDE EXPORT SYSTEM PROTEIN LPTC"/>
    <property type="match status" value="1"/>
</dbReference>
<name>A0A1N7NX87_9GAMM</name>
<evidence type="ECO:0000313" key="7">
    <source>
        <dbReference type="Proteomes" id="UP000185999"/>
    </source>
</evidence>
<keyword evidence="1" id="KW-1003">Cell membrane</keyword>
<keyword evidence="4" id="KW-1133">Transmembrane helix</keyword>
<keyword evidence="2" id="KW-0997">Cell inner membrane</keyword>
<dbReference type="AlphaFoldDB" id="A0A1N7NX87"/>
<dbReference type="RefSeq" id="WP_054343589.1">
    <property type="nucleotide sequence ID" value="NZ_FTOE01000011.1"/>
</dbReference>
<dbReference type="GO" id="GO:0030288">
    <property type="term" value="C:outer membrane-bounded periplasmic space"/>
    <property type="evidence" value="ECO:0007669"/>
    <property type="project" value="TreeGrafter"/>
</dbReference>
<dbReference type="GO" id="GO:0017089">
    <property type="term" value="F:glycolipid transfer activity"/>
    <property type="evidence" value="ECO:0007669"/>
    <property type="project" value="TreeGrafter"/>
</dbReference>
<sequence>MLFTRSKIRITLAIALLVPLFFYWVINSESHVNEAVNQQITHGVDYFMKQASTKKFNIKGELERTLSTTELNHFPQDKHSTLADPRINLMSDKRLSLTVRSQYGIAFDEEDRLDLDEQVVVTHNPLSDDVSVLNTSTLTLHESQGIAKTESPVEITQQKNITTATGMIINYKTNTSDLLSDVKGTFYVK</sequence>
<keyword evidence="3" id="KW-0812">Transmembrane</keyword>
<reference evidence="7" key="1">
    <citation type="submission" date="2017-01" db="EMBL/GenBank/DDBJ databases">
        <authorList>
            <person name="Varghese N."/>
            <person name="Submissions S."/>
        </authorList>
    </citation>
    <scope>NUCLEOTIDE SEQUENCE [LARGE SCALE GENOMIC DNA]</scope>
    <source>
        <strain evidence="7">DSM 22306</strain>
    </source>
</reference>
<proteinExistence type="predicted"/>
<dbReference type="NCBIfam" id="TIGR04409">
    <property type="entry name" value="LptC_YrbK"/>
    <property type="match status" value="1"/>
</dbReference>
<evidence type="ECO:0000256" key="3">
    <source>
        <dbReference type="ARBA" id="ARBA00022692"/>
    </source>
</evidence>
<accession>A0A1N7NX87</accession>
<keyword evidence="7" id="KW-1185">Reference proteome</keyword>
<dbReference type="InterPro" id="IPR052363">
    <property type="entry name" value="LPS_export_LptC"/>
</dbReference>
<evidence type="ECO:0000256" key="2">
    <source>
        <dbReference type="ARBA" id="ARBA00022519"/>
    </source>
</evidence>
<evidence type="ECO:0000313" key="6">
    <source>
        <dbReference type="EMBL" id="SIT02932.1"/>
    </source>
</evidence>
<dbReference type="Pfam" id="PF06835">
    <property type="entry name" value="LptC"/>
    <property type="match status" value="1"/>
</dbReference>
<dbReference type="InterPro" id="IPR026265">
    <property type="entry name" value="LptC"/>
</dbReference>
<dbReference type="Proteomes" id="UP000185999">
    <property type="component" value="Unassembled WGS sequence"/>
</dbReference>
<dbReference type="InterPro" id="IPR010664">
    <property type="entry name" value="LipoPS_assembly_LptC-rel"/>
</dbReference>
<dbReference type="GO" id="GO:0005886">
    <property type="term" value="C:plasma membrane"/>
    <property type="evidence" value="ECO:0007669"/>
    <property type="project" value="InterPro"/>
</dbReference>
<dbReference type="EMBL" id="FTOE01000011">
    <property type="protein sequence ID" value="SIT02932.1"/>
    <property type="molecule type" value="Genomic_DNA"/>
</dbReference>
<evidence type="ECO:0000256" key="4">
    <source>
        <dbReference type="ARBA" id="ARBA00022989"/>
    </source>
</evidence>
<dbReference type="Gene3D" id="2.60.450.10">
    <property type="entry name" value="Lipopolysaccharide (LPS) transport protein A like domain"/>
    <property type="match status" value="1"/>
</dbReference>
<evidence type="ECO:0000256" key="5">
    <source>
        <dbReference type="ARBA" id="ARBA00023136"/>
    </source>
</evidence>
<dbReference type="STRING" id="619304.SAMN05421760_111120"/>
<organism evidence="6 7">
    <name type="scientific">Neptunomonas antarctica</name>
    <dbReference type="NCBI Taxonomy" id="619304"/>
    <lineage>
        <taxon>Bacteria</taxon>
        <taxon>Pseudomonadati</taxon>
        <taxon>Pseudomonadota</taxon>
        <taxon>Gammaproteobacteria</taxon>
        <taxon>Oceanospirillales</taxon>
        <taxon>Oceanospirillaceae</taxon>
        <taxon>Neptunomonas</taxon>
    </lineage>
</organism>
<keyword evidence="5" id="KW-0472">Membrane</keyword>
<dbReference type="PANTHER" id="PTHR37481:SF1">
    <property type="entry name" value="LIPOPOLYSACCHARIDE EXPORT SYSTEM PROTEIN LPTC"/>
    <property type="match status" value="1"/>
</dbReference>
<protein>
    <submittedName>
        <fullName evidence="6">LPS export ABC transporter protein LptC</fullName>
    </submittedName>
</protein>